<comment type="caution">
    <text evidence="1">The sequence shown here is derived from an EMBL/GenBank/DDBJ whole genome shotgun (WGS) entry which is preliminary data.</text>
</comment>
<evidence type="ECO:0000313" key="1">
    <source>
        <dbReference type="EMBL" id="OGM08916.1"/>
    </source>
</evidence>
<protein>
    <submittedName>
        <fullName evidence="1">Uncharacterized protein</fullName>
    </submittedName>
</protein>
<dbReference type="EMBL" id="MGFQ01000034">
    <property type="protein sequence ID" value="OGM08916.1"/>
    <property type="molecule type" value="Genomic_DNA"/>
</dbReference>
<evidence type="ECO:0000313" key="2">
    <source>
        <dbReference type="Proteomes" id="UP000176939"/>
    </source>
</evidence>
<reference evidence="1 2" key="1">
    <citation type="journal article" date="2016" name="Nat. Commun.">
        <title>Thousands of microbial genomes shed light on interconnected biogeochemical processes in an aquifer system.</title>
        <authorList>
            <person name="Anantharaman K."/>
            <person name="Brown C.T."/>
            <person name="Hug L.A."/>
            <person name="Sharon I."/>
            <person name="Castelle C.J."/>
            <person name="Probst A.J."/>
            <person name="Thomas B.C."/>
            <person name="Singh A."/>
            <person name="Wilkins M.J."/>
            <person name="Karaoz U."/>
            <person name="Brodie E.L."/>
            <person name="Williams K.H."/>
            <person name="Hubbard S.S."/>
            <person name="Banfield J.F."/>
        </authorList>
    </citation>
    <scope>NUCLEOTIDE SEQUENCE [LARGE SCALE GENOMIC DNA]</scope>
</reference>
<gene>
    <name evidence="1" type="ORF">A2Z67_05695</name>
</gene>
<dbReference type="AlphaFoldDB" id="A0A1F7X1G1"/>
<dbReference type="SUPFAM" id="SSF51569">
    <property type="entry name" value="Aldolase"/>
    <property type="match status" value="1"/>
</dbReference>
<sequence>MSEIILDFGSGNSSQNDLKYIKKMYDELKKVDNGKHKIIVKWQLFKDDGINTPLNRNSFNYAYNYGCQLGYEVTSSVNDIESMTYLTQFDIPFVKISNNHARYFLIDLIPTKFKVYVSGIFMNPRPNMVVFNCISKYPASIEDYENKFSLFENISDHTDNFELYNKYKPKRIEWHYRLLDSTGLDSGSFARTPEQLQEVIFSENNIDRL</sequence>
<organism evidence="1 2">
    <name type="scientific">Candidatus Woesebacteria bacterium RBG_13_36_22</name>
    <dbReference type="NCBI Taxonomy" id="1802478"/>
    <lineage>
        <taxon>Bacteria</taxon>
        <taxon>Candidatus Woeseibacteriota</taxon>
    </lineage>
</organism>
<dbReference type="InterPro" id="IPR013785">
    <property type="entry name" value="Aldolase_TIM"/>
</dbReference>
<proteinExistence type="predicted"/>
<accession>A0A1F7X1G1</accession>
<name>A0A1F7X1G1_9BACT</name>
<dbReference type="Proteomes" id="UP000176939">
    <property type="component" value="Unassembled WGS sequence"/>
</dbReference>
<dbReference type="Gene3D" id="3.20.20.70">
    <property type="entry name" value="Aldolase class I"/>
    <property type="match status" value="1"/>
</dbReference>